<comment type="catalytic activity">
    <reaction evidence="13">
        <text>Couples ATP hydrolysis with the unwinding of duplex DNA by translocating in the 3'-5' direction.</text>
        <dbReference type="EC" id="5.6.2.4"/>
    </reaction>
</comment>
<evidence type="ECO:0000256" key="16">
    <source>
        <dbReference type="PROSITE-ProRule" id="PRU00560"/>
    </source>
</evidence>
<keyword evidence="8 16" id="KW-0067">ATP-binding</keyword>
<dbReference type="Pfam" id="PF12705">
    <property type="entry name" value="PDDEXK_1"/>
    <property type="match status" value="1"/>
</dbReference>
<dbReference type="EC" id="5.6.2.4" evidence="14"/>
<dbReference type="SUPFAM" id="SSF52540">
    <property type="entry name" value="P-loop containing nucleoside triphosphate hydrolases"/>
    <property type="match status" value="1"/>
</dbReference>
<evidence type="ECO:0000256" key="1">
    <source>
        <dbReference type="ARBA" id="ARBA00022722"/>
    </source>
</evidence>
<accession>S7TQ64</accession>
<dbReference type="PATRIC" id="fig|1121405.3.peg.2550"/>
<dbReference type="HAMAP" id="MF_01485">
    <property type="entry name" value="RecB"/>
    <property type="match status" value="1"/>
</dbReference>
<keyword evidence="7" id="KW-0269">Exonuclease</keyword>
<dbReference type="Gene3D" id="3.90.320.10">
    <property type="match status" value="1"/>
</dbReference>
<dbReference type="GO" id="GO:0005829">
    <property type="term" value="C:cytosol"/>
    <property type="evidence" value="ECO:0007669"/>
    <property type="project" value="TreeGrafter"/>
</dbReference>
<feature type="domain" description="UvrD-like helicase C-terminal" evidence="18">
    <location>
        <begin position="479"/>
        <end position="749"/>
    </location>
</feature>
<dbReference type="GO" id="GO:0005524">
    <property type="term" value="F:ATP binding"/>
    <property type="evidence" value="ECO:0007669"/>
    <property type="project" value="UniProtKB-UniRule"/>
</dbReference>
<dbReference type="InterPro" id="IPR014016">
    <property type="entry name" value="UvrD-like_ATP-bd"/>
</dbReference>
<evidence type="ECO:0000256" key="13">
    <source>
        <dbReference type="ARBA" id="ARBA00034617"/>
    </source>
</evidence>
<dbReference type="GO" id="GO:0043138">
    <property type="term" value="F:3'-5' DNA helicase activity"/>
    <property type="evidence" value="ECO:0007669"/>
    <property type="project" value="UniProtKB-EC"/>
</dbReference>
<dbReference type="Pfam" id="PF00580">
    <property type="entry name" value="UvrD-helicase"/>
    <property type="match status" value="1"/>
</dbReference>
<evidence type="ECO:0000256" key="14">
    <source>
        <dbReference type="ARBA" id="ARBA00034808"/>
    </source>
</evidence>
<evidence type="ECO:0000256" key="5">
    <source>
        <dbReference type="ARBA" id="ARBA00022801"/>
    </source>
</evidence>
<feature type="domain" description="UvrD-like helicase ATP-binding" evidence="17">
    <location>
        <begin position="8"/>
        <end position="458"/>
    </location>
</feature>
<dbReference type="Gene3D" id="1.10.486.10">
    <property type="entry name" value="PCRA, domain 4"/>
    <property type="match status" value="1"/>
</dbReference>
<dbReference type="GO" id="GO:0008854">
    <property type="term" value="F:exodeoxyribonuclease V activity"/>
    <property type="evidence" value="ECO:0007669"/>
    <property type="project" value="InterPro"/>
</dbReference>
<evidence type="ECO:0000256" key="4">
    <source>
        <dbReference type="ARBA" id="ARBA00022763"/>
    </source>
</evidence>
<gene>
    <name evidence="19" type="ORF">dsmv_0180</name>
</gene>
<dbReference type="GO" id="GO:0009338">
    <property type="term" value="C:exodeoxyribonuclease V complex"/>
    <property type="evidence" value="ECO:0007669"/>
    <property type="project" value="TreeGrafter"/>
</dbReference>
<dbReference type="eggNOG" id="COG1074">
    <property type="taxonomic scope" value="Bacteria"/>
</dbReference>
<reference evidence="19 20" key="1">
    <citation type="journal article" date="2013" name="Genome Announc.">
        <title>Draft genome sequences for three mercury-methylating, sulfate-reducing bacteria.</title>
        <authorList>
            <person name="Brown S.D."/>
            <person name="Hurt R.A.Jr."/>
            <person name="Gilmour C.C."/>
            <person name="Elias D.A."/>
        </authorList>
    </citation>
    <scope>NUCLEOTIDE SEQUENCE [LARGE SCALE GENOMIC DNA]</scope>
    <source>
        <strain evidence="19 20">DSM 2059</strain>
    </source>
</reference>
<evidence type="ECO:0000256" key="3">
    <source>
        <dbReference type="ARBA" id="ARBA00022741"/>
    </source>
</evidence>
<dbReference type="CDD" id="cd22352">
    <property type="entry name" value="RecB_C-like"/>
    <property type="match status" value="1"/>
</dbReference>
<dbReference type="InterPro" id="IPR011335">
    <property type="entry name" value="Restrct_endonuc-II-like"/>
</dbReference>
<keyword evidence="1" id="KW-0540">Nuclease</keyword>
<dbReference type="EMBL" id="ATHJ01000094">
    <property type="protein sequence ID" value="EPR38770.1"/>
    <property type="molecule type" value="Genomic_DNA"/>
</dbReference>
<comment type="caution">
    <text evidence="19">The sequence shown here is derived from an EMBL/GenBank/DDBJ whole genome shotgun (WGS) entry which is preliminary data.</text>
</comment>
<dbReference type="RefSeq" id="WP_020876842.1">
    <property type="nucleotide sequence ID" value="NZ_ATHJ01000094.1"/>
</dbReference>
<evidence type="ECO:0000256" key="8">
    <source>
        <dbReference type="ARBA" id="ARBA00022840"/>
    </source>
</evidence>
<dbReference type="GO" id="GO:0046872">
    <property type="term" value="F:metal ion binding"/>
    <property type="evidence" value="ECO:0007669"/>
    <property type="project" value="UniProtKB-KW"/>
</dbReference>
<dbReference type="GO" id="GO:0016887">
    <property type="term" value="F:ATP hydrolysis activity"/>
    <property type="evidence" value="ECO:0007669"/>
    <property type="project" value="RHEA"/>
</dbReference>
<evidence type="ECO:0000256" key="7">
    <source>
        <dbReference type="ARBA" id="ARBA00022839"/>
    </source>
</evidence>
<dbReference type="STRING" id="897.B2D07_04405"/>
<name>S7TQ64_DESML</name>
<dbReference type="PROSITE" id="PS51198">
    <property type="entry name" value="UVRD_HELICASE_ATP_BIND"/>
    <property type="match status" value="1"/>
</dbReference>
<dbReference type="GO" id="GO:0003677">
    <property type="term" value="F:DNA binding"/>
    <property type="evidence" value="ECO:0007669"/>
    <property type="project" value="UniProtKB-KW"/>
</dbReference>
<keyword evidence="5 16" id="KW-0378">Hydrolase</keyword>
<dbReference type="InterPro" id="IPR038726">
    <property type="entry name" value="PDDEXK_AddAB-type"/>
</dbReference>
<dbReference type="SUPFAM" id="SSF52980">
    <property type="entry name" value="Restriction endonuclease-like"/>
    <property type="match status" value="1"/>
</dbReference>
<evidence type="ECO:0000256" key="12">
    <source>
        <dbReference type="ARBA" id="ARBA00023235"/>
    </source>
</evidence>
<keyword evidence="12" id="KW-0413">Isomerase</keyword>
<keyword evidence="3 16" id="KW-0547">Nucleotide-binding</keyword>
<dbReference type="Gene3D" id="1.10.3170.10">
    <property type="entry name" value="Recbcd, chain B, domain 2"/>
    <property type="match status" value="1"/>
</dbReference>
<dbReference type="Gene3D" id="3.40.50.300">
    <property type="entry name" value="P-loop containing nucleotide triphosphate hydrolases"/>
    <property type="match status" value="2"/>
</dbReference>
<dbReference type="InterPro" id="IPR011604">
    <property type="entry name" value="PDDEXK-like_dom_sf"/>
</dbReference>
<evidence type="ECO:0000256" key="10">
    <source>
        <dbReference type="ARBA" id="ARBA00023125"/>
    </source>
</evidence>
<evidence type="ECO:0000313" key="19">
    <source>
        <dbReference type="EMBL" id="EPR38770.1"/>
    </source>
</evidence>
<evidence type="ECO:0000256" key="11">
    <source>
        <dbReference type="ARBA" id="ARBA00023204"/>
    </source>
</evidence>
<dbReference type="OrthoDB" id="9810135at2"/>
<proteinExistence type="inferred from homology"/>
<organism evidence="19 20">
    <name type="scientific">Desulfococcus multivorans DSM 2059</name>
    <dbReference type="NCBI Taxonomy" id="1121405"/>
    <lineage>
        <taxon>Bacteria</taxon>
        <taxon>Pseudomonadati</taxon>
        <taxon>Thermodesulfobacteriota</taxon>
        <taxon>Desulfobacteria</taxon>
        <taxon>Desulfobacterales</taxon>
        <taxon>Desulfococcaceae</taxon>
        <taxon>Desulfococcus</taxon>
    </lineage>
</organism>
<keyword evidence="2" id="KW-0479">Metal-binding</keyword>
<dbReference type="PROSITE" id="PS51217">
    <property type="entry name" value="UVRD_HELICASE_CTER"/>
    <property type="match status" value="1"/>
</dbReference>
<dbReference type="PANTHER" id="PTHR11070">
    <property type="entry name" value="UVRD / RECB / PCRA DNA HELICASE FAMILY MEMBER"/>
    <property type="match status" value="1"/>
</dbReference>
<dbReference type="InterPro" id="IPR014017">
    <property type="entry name" value="DNA_helicase_UvrD-like_C"/>
</dbReference>
<dbReference type="GO" id="GO:0000725">
    <property type="term" value="P:recombinational repair"/>
    <property type="evidence" value="ECO:0007669"/>
    <property type="project" value="TreeGrafter"/>
</dbReference>
<dbReference type="Proteomes" id="UP000014977">
    <property type="component" value="Unassembled WGS sequence"/>
</dbReference>
<evidence type="ECO:0000256" key="2">
    <source>
        <dbReference type="ARBA" id="ARBA00022723"/>
    </source>
</evidence>
<evidence type="ECO:0000313" key="20">
    <source>
        <dbReference type="Proteomes" id="UP000014977"/>
    </source>
</evidence>
<evidence type="ECO:0000259" key="18">
    <source>
        <dbReference type="PROSITE" id="PS51217"/>
    </source>
</evidence>
<evidence type="ECO:0000256" key="6">
    <source>
        <dbReference type="ARBA" id="ARBA00022806"/>
    </source>
</evidence>
<dbReference type="InterPro" id="IPR027417">
    <property type="entry name" value="P-loop_NTPase"/>
</dbReference>
<keyword evidence="6 16" id="KW-0347">Helicase</keyword>
<keyword evidence="20" id="KW-1185">Reference proteome</keyword>
<dbReference type="PANTHER" id="PTHR11070:SF23">
    <property type="entry name" value="RECBCD ENZYME SUBUNIT RECB"/>
    <property type="match status" value="1"/>
</dbReference>
<feature type="binding site" evidence="16">
    <location>
        <begin position="29"/>
        <end position="36"/>
    </location>
    <ligand>
        <name>ATP</name>
        <dbReference type="ChEBI" id="CHEBI:30616"/>
    </ligand>
</feature>
<comment type="catalytic activity">
    <reaction evidence="15">
        <text>ATP + H2O = ADP + phosphate + H(+)</text>
        <dbReference type="Rhea" id="RHEA:13065"/>
        <dbReference type="ChEBI" id="CHEBI:15377"/>
        <dbReference type="ChEBI" id="CHEBI:15378"/>
        <dbReference type="ChEBI" id="CHEBI:30616"/>
        <dbReference type="ChEBI" id="CHEBI:43474"/>
        <dbReference type="ChEBI" id="CHEBI:456216"/>
        <dbReference type="EC" id="5.6.2.4"/>
    </reaction>
</comment>
<keyword evidence="9" id="KW-0460">Magnesium</keyword>
<sequence>MNTDEAPETLPPPFDLPESPLVGTTLIEAGAGTGKTYTITGIVLRLIVEQKIPISRILAVTFTEAATEELKGRIRDRLKFALGVLRGEAMGDRLLERLAEKWDHRSKSGSAEAIQALKEAVRDFDEAAIFTIHGFCNRMLRENAFESGALFDTELTADQDGIRRAVVEDFWRTRLYTADPIFVRYVLAKTNPEALFALLSSRHIQPDIAVIPVGETPDTRIAEAAFQKGYASLQKTWASCKEEIVEILLNAPGLHRGIYKTALIPVWTDILERYLRRATPHPIPPEKFDKFTRSGLTKGTKKSAASPDHPFFRLCDEFKQACDALNALYAQKLVHLKRELITYAGKRIRERMRESNRQSFDDLLQNMSEALKTPGGSLLAERIRGRYQAALIDEFQDTDPVQYHIFKTLFDTPGHRLFLIGDPKQAIYSFRGADIFAYMAAARSAAARYTLLTNWRSDPGLVTAVNTVFSSCPQAFVYGEIPFGPAGASENKSGAPGLSIDGEKLPPLTVWRLEQSGKGDARQEVIRATATEISRLLDLGGQGRARLQGNPVRAGDIAVLVRTNREAAAVHESLTALGIPAVLYNTGDIFDTHEAAETARILAALVEPRNDARVRAALVSDMMGVNGEELAGGVLDEDEWETRLTRFDHYHRLWRERGFIRMFKAFLAEEGVLSRLMRLPDGERRCTNIRHLSELLHQASLSRNMSPSRLTAWLSEQRFNVDHRSEEHPLRLESDENAVKLVTIHKSKGLEYGLVFCPFVWVGSRWNDTDHGILFHNEDSGRQLTLDLGSGNMSRHRRMADKEILAENLRLLYVALTRAKHRCIFAWGPVNAAEIPAPAYLLRGDAGPIDTDDPLERLEERLAIMDDAGWEKNLTDLERRSGGTIRIERTPRHIGVRQPSRDEKSIPLDARRFSGRIPFDFGVSSFSSIVSIGSERPTVAGGLNDPAELADHDDFTAVDETAAASAVNPSTIHDGKDIFAFPRGARAGTCLHEIFEHLDFTRTDERDLTPLIHDILRKYRFDAAWIPAVAGMIRKVMKVDLDAAKEGCPDEDHGKDVILSLSAVTPKRRINEMAFYFPAPALSGRRLAAVFAAHGITGPSGNFPERIGQLTVSRTRGMMKGFIDLVFEHRGRFYIVDWKSNHLGDQPKDYSPEILETIMTDAFYTLQYHLYALALHRYLRHRVPGYDPAVHFGGVRYLFVRGVDPEVNPAFGMFKDRPAAALIEDLDRLFTDIASDDG</sequence>
<dbReference type="NCBIfam" id="TIGR00609">
    <property type="entry name" value="recB"/>
    <property type="match status" value="1"/>
</dbReference>
<keyword evidence="10" id="KW-0238">DNA-binding</keyword>
<dbReference type="InterPro" id="IPR000212">
    <property type="entry name" value="DNA_helicase_UvrD/REP"/>
</dbReference>
<keyword evidence="4" id="KW-0227">DNA damage</keyword>
<dbReference type="InterPro" id="IPR004586">
    <property type="entry name" value="RecB"/>
</dbReference>
<keyword evidence="11" id="KW-0234">DNA repair</keyword>
<dbReference type="Pfam" id="PF13361">
    <property type="entry name" value="UvrD_C"/>
    <property type="match status" value="2"/>
</dbReference>
<evidence type="ECO:0000256" key="9">
    <source>
        <dbReference type="ARBA" id="ARBA00022842"/>
    </source>
</evidence>
<protein>
    <recommendedName>
        <fullName evidence="14">DNA 3'-5' helicase</fullName>
        <ecNumber evidence="14">5.6.2.4</ecNumber>
    </recommendedName>
</protein>
<dbReference type="AlphaFoldDB" id="S7TQ64"/>
<evidence type="ECO:0000256" key="15">
    <source>
        <dbReference type="ARBA" id="ARBA00048988"/>
    </source>
</evidence>
<evidence type="ECO:0000259" key="17">
    <source>
        <dbReference type="PROSITE" id="PS51198"/>
    </source>
</evidence>